<dbReference type="EMBL" id="VAFL01000003">
    <property type="protein sequence ID" value="TKW67678.1"/>
    <property type="molecule type" value="Genomic_DNA"/>
</dbReference>
<evidence type="ECO:0000313" key="1">
    <source>
        <dbReference type="EMBL" id="TKW67678.1"/>
    </source>
</evidence>
<name>A0A533IDI6_PARDE</name>
<organism evidence="1 2">
    <name type="scientific">Paracoccus denitrificans</name>
    <dbReference type="NCBI Taxonomy" id="266"/>
    <lineage>
        <taxon>Bacteria</taxon>
        <taxon>Pseudomonadati</taxon>
        <taxon>Pseudomonadota</taxon>
        <taxon>Alphaproteobacteria</taxon>
        <taxon>Rhodobacterales</taxon>
        <taxon>Paracoccaceae</taxon>
        <taxon>Paracoccus</taxon>
    </lineage>
</organism>
<sequence>MNLPTVAFLLTLPVAIVAGAFLNEPVHAEGGAPVEIGEAVPAENLHIVTEPGRYGLGPELPGSHYAIIGNTLVRIDAETSVVQSIIRKVEGILD</sequence>
<reference evidence="1 2" key="1">
    <citation type="journal article" date="2017" name="Nat. Commun.">
        <title>In situ click chemistry generation of cyclooxygenase-2 inhibitors.</title>
        <authorList>
            <person name="Bhardwaj A."/>
            <person name="Kaur J."/>
            <person name="Wuest M."/>
            <person name="Wuest F."/>
        </authorList>
    </citation>
    <scope>NUCLEOTIDE SEQUENCE [LARGE SCALE GENOMIC DNA]</scope>
    <source>
        <strain evidence="1">S2_012_000_R3_94</strain>
    </source>
</reference>
<dbReference type="Proteomes" id="UP000315344">
    <property type="component" value="Unassembled WGS sequence"/>
</dbReference>
<gene>
    <name evidence="1" type="ORF">DI616_05010</name>
</gene>
<comment type="caution">
    <text evidence="1">The sequence shown here is derived from an EMBL/GenBank/DDBJ whole genome shotgun (WGS) entry which is preliminary data.</text>
</comment>
<dbReference type="AlphaFoldDB" id="A0A533IDI6"/>
<proteinExistence type="predicted"/>
<accession>A0A533IDI6</accession>
<protein>
    <submittedName>
        <fullName evidence="1">Uncharacterized protein</fullName>
    </submittedName>
</protein>
<evidence type="ECO:0000313" key="2">
    <source>
        <dbReference type="Proteomes" id="UP000315344"/>
    </source>
</evidence>